<keyword evidence="5" id="KW-0998">Cell outer membrane</keyword>
<sequence length="484" mass="55310">MGFYIRSVGITIIFFMLQGCQNLDIKPDSSISNESYWSSEADAESALNGLYLRMRNSFTVHNWMYWFECRTGNISGGLQPGGIQSFIDNALTPNLTDANWQPFYTVISLANAIIHNADRITFSQPSRKDDVKSQAYFVRAWCYYNLVRLWGEVPIVTAFIDSDNHEQLFPTRSGIDEVFQLIKEDIGLADDLSPDNTPTEKSKASRAAIMMLKADIYLWLARVLGESNGALQVADRAINEVLSSNTYQLAENYENIFTQDDNNEIIFSIYYDLLENSNQYGSLLGQSRSLVPQAYQNNPIPVGSNHTMQFSNLFYERYRNRTSNDARAEVISQDMEISGTNFRWTNKFMGEMNGNIRVFTSDTRIYRLAEAYLFKAEILAEQGQFVEALSYINSVVKRAYGMDDFYTSVSNKEELNNILLEERIIEFAGECKSWFDMIRFGEVFNRVPSLAGREKDKQGNVLYFPVHVNSFSANPNIKQTPGYE</sequence>
<dbReference type="InterPro" id="IPR012944">
    <property type="entry name" value="SusD_RagB_dom"/>
</dbReference>
<comment type="caution">
    <text evidence="8">The sequence shown here is derived from an EMBL/GenBank/DDBJ whole genome shotgun (WGS) entry which is preliminary data.</text>
</comment>
<evidence type="ECO:0000256" key="2">
    <source>
        <dbReference type="ARBA" id="ARBA00006275"/>
    </source>
</evidence>
<evidence type="ECO:0000313" key="8">
    <source>
        <dbReference type="EMBL" id="TYR37550.1"/>
    </source>
</evidence>
<organism evidence="8 9">
    <name type="scientific">Sphingobacterium phlebotomi</name>
    <dbReference type="NCBI Taxonomy" id="2605433"/>
    <lineage>
        <taxon>Bacteria</taxon>
        <taxon>Pseudomonadati</taxon>
        <taxon>Bacteroidota</taxon>
        <taxon>Sphingobacteriia</taxon>
        <taxon>Sphingobacteriales</taxon>
        <taxon>Sphingobacteriaceae</taxon>
        <taxon>Sphingobacterium</taxon>
    </lineage>
</organism>
<proteinExistence type="inferred from homology"/>
<evidence type="ECO:0000256" key="4">
    <source>
        <dbReference type="ARBA" id="ARBA00023136"/>
    </source>
</evidence>
<dbReference type="Proteomes" id="UP000322362">
    <property type="component" value="Unassembled WGS sequence"/>
</dbReference>
<evidence type="ECO:0000256" key="3">
    <source>
        <dbReference type="ARBA" id="ARBA00022729"/>
    </source>
</evidence>
<reference evidence="8 9" key="1">
    <citation type="submission" date="2019-08" db="EMBL/GenBank/DDBJ databases">
        <title>Phlebobacter frassis gen. nov. sp. nov., a new member of family Sphingobacteriaceae isolated from sand fly rearing media.</title>
        <authorList>
            <person name="Kakumanu M.L."/>
            <person name="Marayati B.F."/>
            <person name="Wada-Katsumata A."/>
            <person name="Wasserberg G."/>
            <person name="Schal C."/>
            <person name="Apperson C.S."/>
            <person name="Ponnusamy L."/>
        </authorList>
    </citation>
    <scope>NUCLEOTIDE SEQUENCE [LARGE SCALE GENOMIC DNA]</scope>
    <source>
        <strain evidence="8 9">SSI9</strain>
    </source>
</reference>
<dbReference type="GO" id="GO:0009279">
    <property type="term" value="C:cell outer membrane"/>
    <property type="evidence" value="ECO:0007669"/>
    <property type="project" value="UniProtKB-SubCell"/>
</dbReference>
<dbReference type="PROSITE" id="PS51257">
    <property type="entry name" value="PROKAR_LIPOPROTEIN"/>
    <property type="match status" value="1"/>
</dbReference>
<keyword evidence="9" id="KW-1185">Reference proteome</keyword>
<keyword evidence="4" id="KW-0472">Membrane</keyword>
<dbReference type="SUPFAM" id="SSF48452">
    <property type="entry name" value="TPR-like"/>
    <property type="match status" value="1"/>
</dbReference>
<comment type="subcellular location">
    <subcellularLocation>
        <location evidence="1">Cell outer membrane</location>
    </subcellularLocation>
</comment>
<dbReference type="EMBL" id="VTAV01000002">
    <property type="protein sequence ID" value="TYR37550.1"/>
    <property type="molecule type" value="Genomic_DNA"/>
</dbReference>
<dbReference type="RefSeq" id="WP_148918289.1">
    <property type="nucleotide sequence ID" value="NZ_VTAV01000002.1"/>
</dbReference>
<dbReference type="CDD" id="cd08977">
    <property type="entry name" value="SusD"/>
    <property type="match status" value="1"/>
</dbReference>
<dbReference type="InterPro" id="IPR033985">
    <property type="entry name" value="SusD-like_N"/>
</dbReference>
<evidence type="ECO:0000259" key="6">
    <source>
        <dbReference type="Pfam" id="PF07980"/>
    </source>
</evidence>
<dbReference type="Pfam" id="PF07980">
    <property type="entry name" value="SusD_RagB"/>
    <property type="match status" value="1"/>
</dbReference>
<dbReference type="InterPro" id="IPR011990">
    <property type="entry name" value="TPR-like_helical_dom_sf"/>
</dbReference>
<dbReference type="AlphaFoldDB" id="A0A5D4HFD9"/>
<protein>
    <submittedName>
        <fullName evidence="8">RagB/SusD family nutrient uptake outer membrane protein</fullName>
    </submittedName>
</protein>
<name>A0A5D4HFD9_9SPHI</name>
<feature type="domain" description="RagB/SusD" evidence="6">
    <location>
        <begin position="344"/>
        <end position="483"/>
    </location>
</feature>
<evidence type="ECO:0000313" key="9">
    <source>
        <dbReference type="Proteomes" id="UP000322362"/>
    </source>
</evidence>
<comment type="similarity">
    <text evidence="2">Belongs to the SusD family.</text>
</comment>
<evidence type="ECO:0000259" key="7">
    <source>
        <dbReference type="Pfam" id="PF14322"/>
    </source>
</evidence>
<keyword evidence="3" id="KW-0732">Signal</keyword>
<gene>
    <name evidence="8" type="ORF">FXV77_05990</name>
</gene>
<evidence type="ECO:0000256" key="1">
    <source>
        <dbReference type="ARBA" id="ARBA00004442"/>
    </source>
</evidence>
<accession>A0A5D4HFD9</accession>
<dbReference type="Pfam" id="PF14322">
    <property type="entry name" value="SusD-like_3"/>
    <property type="match status" value="1"/>
</dbReference>
<dbReference type="Gene3D" id="1.25.40.390">
    <property type="match status" value="1"/>
</dbReference>
<feature type="domain" description="SusD-like N-terminal" evidence="7">
    <location>
        <begin position="23"/>
        <end position="218"/>
    </location>
</feature>
<evidence type="ECO:0000256" key="5">
    <source>
        <dbReference type="ARBA" id="ARBA00023237"/>
    </source>
</evidence>